<feature type="domain" description="Histidine kinase" evidence="15">
    <location>
        <begin position="127"/>
        <end position="336"/>
    </location>
</feature>
<dbReference type="CDD" id="cd00082">
    <property type="entry name" value="HisKA"/>
    <property type="match status" value="1"/>
</dbReference>
<name>A0A0R1VHS8_9LACO</name>
<dbReference type="CDD" id="cd06225">
    <property type="entry name" value="HAMP"/>
    <property type="match status" value="1"/>
</dbReference>
<keyword evidence="4" id="KW-0597">Phosphoprotein</keyword>
<evidence type="ECO:0000256" key="4">
    <source>
        <dbReference type="ARBA" id="ARBA00022553"/>
    </source>
</evidence>
<evidence type="ECO:0000256" key="8">
    <source>
        <dbReference type="ARBA" id="ARBA00022989"/>
    </source>
</evidence>
<evidence type="ECO:0000256" key="12">
    <source>
        <dbReference type="ARBA" id="ARBA00037219"/>
    </source>
</evidence>
<gene>
    <name evidence="17" type="ORF">FC60_GL001468</name>
</gene>
<keyword evidence="10" id="KW-0843">Virulence</keyword>
<proteinExistence type="predicted"/>
<evidence type="ECO:0000256" key="5">
    <source>
        <dbReference type="ARBA" id="ARBA00022679"/>
    </source>
</evidence>
<feature type="transmembrane region" description="Helical" evidence="14">
    <location>
        <begin position="45"/>
        <end position="66"/>
    </location>
</feature>
<organism evidence="17 18">
    <name type="scientific">Limosilactobacillus gastricus DSM 16045</name>
    <dbReference type="NCBI Taxonomy" id="1423749"/>
    <lineage>
        <taxon>Bacteria</taxon>
        <taxon>Bacillati</taxon>
        <taxon>Bacillota</taxon>
        <taxon>Bacilli</taxon>
        <taxon>Lactobacillales</taxon>
        <taxon>Lactobacillaceae</taxon>
        <taxon>Limosilactobacillus</taxon>
    </lineage>
</organism>
<keyword evidence="9" id="KW-0902">Two-component regulatory system</keyword>
<dbReference type="AlphaFoldDB" id="A0A0R1VHS8"/>
<keyword evidence="18" id="KW-1185">Reference proteome</keyword>
<keyword evidence="8 14" id="KW-1133">Transmembrane helix</keyword>
<evidence type="ECO:0000313" key="18">
    <source>
        <dbReference type="Proteomes" id="UP000051739"/>
    </source>
</evidence>
<keyword evidence="6 14" id="KW-0812">Transmembrane</keyword>
<dbReference type="Pfam" id="PF00672">
    <property type="entry name" value="HAMP"/>
    <property type="match status" value="1"/>
</dbReference>
<dbReference type="PROSITE" id="PS50109">
    <property type="entry name" value="HIS_KIN"/>
    <property type="match status" value="1"/>
</dbReference>
<dbReference type="PANTHER" id="PTHR45528">
    <property type="entry name" value="SENSOR HISTIDINE KINASE CPXA"/>
    <property type="match status" value="1"/>
</dbReference>
<sequence>MKRNKPFTRWTIVGVVIASVLMIMGMQLAMVLLTSEIPTWTNRQLLALMMIVPVFIILWIFLTFIFTRLTRIIRQLSRQMNRVASGDFSVRLDLKQAGPLRETYRDFNKMAQELEGVSKLRDDFISEFSHEFRTPITSINGFAEMLKDETLSEEQKKLYIDIIADESNRLTNLSKNILLLTSLEKQTIVTDVQTYSLDEQLRQSVITFLPQIETKKIELEVDLVKAKLTSNQDLIKHIWTNLLNNCLKFTPENGKITVKNQVLTGKTRVVITNSGPNLSQEDQEKLFNKFYHAKDSADGLGLGLAIVKRVLDLVGGKITVNNLPKTGVEFIVELNT</sequence>
<feature type="transmembrane region" description="Helical" evidence="14">
    <location>
        <begin position="12"/>
        <end position="33"/>
    </location>
</feature>
<dbReference type="PATRIC" id="fig|1423749.3.peg.1512"/>
<dbReference type="SUPFAM" id="SSF55874">
    <property type="entry name" value="ATPase domain of HSP90 chaperone/DNA topoisomerase II/histidine kinase"/>
    <property type="match status" value="1"/>
</dbReference>
<comment type="function">
    <text evidence="12">Member of the two-component regulatory system HssS/HssR involved in intracellular heme homeostasis and tempering of staphylococcal virulence. HssS functions as a heme sensor histidine kinase which is autophosphorylated at a histidine residue and transfers its phosphate group to an aspartate residue of HssR. HssR/HssS activates the expression of hrtAB, an efflux pump, in response to extracellular heme, hemin, hemoglobin or blood.</text>
</comment>
<protein>
    <recommendedName>
        <fullName evidence="13">Heme sensor protein HssS</fullName>
        <ecNumber evidence="3">2.7.13.3</ecNumber>
    </recommendedName>
</protein>
<comment type="catalytic activity">
    <reaction evidence="1">
        <text>ATP + protein L-histidine = ADP + protein N-phospho-L-histidine.</text>
        <dbReference type="EC" id="2.7.13.3"/>
    </reaction>
</comment>
<keyword evidence="11 14" id="KW-0472">Membrane</keyword>
<dbReference type="InterPro" id="IPR036890">
    <property type="entry name" value="HATPase_C_sf"/>
</dbReference>
<evidence type="ECO:0000256" key="6">
    <source>
        <dbReference type="ARBA" id="ARBA00022692"/>
    </source>
</evidence>
<dbReference type="FunFam" id="1.10.287.130:FF:000001">
    <property type="entry name" value="Two-component sensor histidine kinase"/>
    <property type="match status" value="1"/>
</dbReference>
<dbReference type="Gene3D" id="1.10.287.130">
    <property type="match status" value="1"/>
</dbReference>
<evidence type="ECO:0000256" key="10">
    <source>
        <dbReference type="ARBA" id="ARBA00023026"/>
    </source>
</evidence>
<evidence type="ECO:0000256" key="2">
    <source>
        <dbReference type="ARBA" id="ARBA00004141"/>
    </source>
</evidence>
<accession>A0A0R1VHS8</accession>
<dbReference type="EC" id="2.7.13.3" evidence="3"/>
<dbReference type="SMART" id="SM00304">
    <property type="entry name" value="HAMP"/>
    <property type="match status" value="1"/>
</dbReference>
<evidence type="ECO:0000259" key="15">
    <source>
        <dbReference type="PROSITE" id="PS50109"/>
    </source>
</evidence>
<evidence type="ECO:0000256" key="11">
    <source>
        <dbReference type="ARBA" id="ARBA00023136"/>
    </source>
</evidence>
<dbReference type="EMBL" id="AZFN01000005">
    <property type="protein sequence ID" value="KRM03172.1"/>
    <property type="molecule type" value="Genomic_DNA"/>
</dbReference>
<evidence type="ECO:0000256" key="3">
    <source>
        <dbReference type="ARBA" id="ARBA00012438"/>
    </source>
</evidence>
<reference evidence="17 18" key="1">
    <citation type="journal article" date="2015" name="Genome Announc.">
        <title>Expanding the biotechnology potential of lactobacilli through comparative genomics of 213 strains and associated genera.</title>
        <authorList>
            <person name="Sun Z."/>
            <person name="Harris H.M."/>
            <person name="McCann A."/>
            <person name="Guo C."/>
            <person name="Argimon S."/>
            <person name="Zhang W."/>
            <person name="Yang X."/>
            <person name="Jeffery I.B."/>
            <person name="Cooney J.C."/>
            <person name="Kagawa T.F."/>
            <person name="Liu W."/>
            <person name="Song Y."/>
            <person name="Salvetti E."/>
            <person name="Wrobel A."/>
            <person name="Rasinkangas P."/>
            <person name="Parkhill J."/>
            <person name="Rea M.C."/>
            <person name="O'Sullivan O."/>
            <person name="Ritari J."/>
            <person name="Douillard F.P."/>
            <person name="Paul Ross R."/>
            <person name="Yang R."/>
            <person name="Briner A.E."/>
            <person name="Felis G.E."/>
            <person name="de Vos W.M."/>
            <person name="Barrangou R."/>
            <person name="Klaenhammer T.R."/>
            <person name="Caufield P.W."/>
            <person name="Cui Y."/>
            <person name="Zhang H."/>
            <person name="O'Toole P.W."/>
        </authorList>
    </citation>
    <scope>NUCLEOTIDE SEQUENCE [LARGE SCALE GENOMIC DNA]</scope>
    <source>
        <strain evidence="17 18">DSM 16045</strain>
    </source>
</reference>
<feature type="domain" description="HAMP" evidence="16">
    <location>
        <begin position="67"/>
        <end position="119"/>
    </location>
</feature>
<dbReference type="SMART" id="SM00388">
    <property type="entry name" value="HisKA"/>
    <property type="match status" value="1"/>
</dbReference>
<dbReference type="SUPFAM" id="SSF158472">
    <property type="entry name" value="HAMP domain-like"/>
    <property type="match status" value="1"/>
</dbReference>
<dbReference type="PROSITE" id="PS50885">
    <property type="entry name" value="HAMP"/>
    <property type="match status" value="1"/>
</dbReference>
<dbReference type="Gene3D" id="6.10.340.10">
    <property type="match status" value="1"/>
</dbReference>
<keyword evidence="7 17" id="KW-0418">Kinase</keyword>
<dbReference type="Gene3D" id="3.30.565.10">
    <property type="entry name" value="Histidine kinase-like ATPase, C-terminal domain"/>
    <property type="match status" value="1"/>
</dbReference>
<dbReference type="GO" id="GO:0000155">
    <property type="term" value="F:phosphorelay sensor kinase activity"/>
    <property type="evidence" value="ECO:0007669"/>
    <property type="project" value="InterPro"/>
</dbReference>
<evidence type="ECO:0000256" key="9">
    <source>
        <dbReference type="ARBA" id="ARBA00023012"/>
    </source>
</evidence>
<dbReference type="RefSeq" id="WP_056936936.1">
    <property type="nucleotide sequence ID" value="NZ_AZFN01000005.1"/>
</dbReference>
<dbReference type="Proteomes" id="UP000051739">
    <property type="component" value="Unassembled WGS sequence"/>
</dbReference>
<dbReference type="GO" id="GO:0005886">
    <property type="term" value="C:plasma membrane"/>
    <property type="evidence" value="ECO:0007669"/>
    <property type="project" value="TreeGrafter"/>
</dbReference>
<dbReference type="InterPro" id="IPR003594">
    <property type="entry name" value="HATPase_dom"/>
</dbReference>
<dbReference type="InterPro" id="IPR004358">
    <property type="entry name" value="Sig_transdc_His_kin-like_C"/>
</dbReference>
<keyword evidence="5" id="KW-0808">Transferase</keyword>
<dbReference type="Pfam" id="PF02518">
    <property type="entry name" value="HATPase_c"/>
    <property type="match status" value="1"/>
</dbReference>
<evidence type="ECO:0000259" key="16">
    <source>
        <dbReference type="PROSITE" id="PS50885"/>
    </source>
</evidence>
<dbReference type="PRINTS" id="PR00344">
    <property type="entry name" value="BCTRLSENSOR"/>
</dbReference>
<evidence type="ECO:0000256" key="1">
    <source>
        <dbReference type="ARBA" id="ARBA00000085"/>
    </source>
</evidence>
<comment type="subcellular location">
    <subcellularLocation>
        <location evidence="2">Membrane</location>
        <topology evidence="2">Multi-pass membrane protein</topology>
    </subcellularLocation>
</comment>
<dbReference type="InterPro" id="IPR050398">
    <property type="entry name" value="HssS/ArlS-like"/>
</dbReference>
<evidence type="ECO:0000256" key="7">
    <source>
        <dbReference type="ARBA" id="ARBA00022777"/>
    </source>
</evidence>
<dbReference type="SMART" id="SM00387">
    <property type="entry name" value="HATPase_c"/>
    <property type="match status" value="1"/>
</dbReference>
<dbReference type="InterPro" id="IPR005467">
    <property type="entry name" value="His_kinase_dom"/>
</dbReference>
<evidence type="ECO:0000256" key="13">
    <source>
        <dbReference type="ARBA" id="ARBA00040841"/>
    </source>
</evidence>
<evidence type="ECO:0000313" key="17">
    <source>
        <dbReference type="EMBL" id="KRM03172.1"/>
    </source>
</evidence>
<dbReference type="InterPro" id="IPR003660">
    <property type="entry name" value="HAMP_dom"/>
</dbReference>
<dbReference type="SUPFAM" id="SSF47384">
    <property type="entry name" value="Homodimeric domain of signal transducing histidine kinase"/>
    <property type="match status" value="1"/>
</dbReference>
<comment type="caution">
    <text evidence="17">The sequence shown here is derived from an EMBL/GenBank/DDBJ whole genome shotgun (WGS) entry which is preliminary data.</text>
</comment>
<dbReference type="InterPro" id="IPR036097">
    <property type="entry name" value="HisK_dim/P_sf"/>
</dbReference>
<dbReference type="Pfam" id="PF00512">
    <property type="entry name" value="HisKA"/>
    <property type="match status" value="1"/>
</dbReference>
<evidence type="ECO:0000256" key="14">
    <source>
        <dbReference type="SAM" id="Phobius"/>
    </source>
</evidence>
<dbReference type="PANTHER" id="PTHR45528:SF11">
    <property type="entry name" value="HISTIDINE KINASE"/>
    <property type="match status" value="1"/>
</dbReference>
<dbReference type="InterPro" id="IPR003661">
    <property type="entry name" value="HisK_dim/P_dom"/>
</dbReference>